<reference evidence="1 2" key="1">
    <citation type="journal article" date="2019" name="Int. J. Syst. Evol. Microbiol.">
        <title>The Global Catalogue of Microorganisms (GCM) 10K type strain sequencing project: providing services to taxonomists for standard genome sequencing and annotation.</title>
        <authorList>
            <consortium name="The Broad Institute Genomics Platform"/>
            <consortium name="The Broad Institute Genome Sequencing Center for Infectious Disease"/>
            <person name="Wu L."/>
            <person name="Ma J."/>
        </authorList>
    </citation>
    <scope>NUCLEOTIDE SEQUENCE [LARGE SCALE GENOMIC DNA]</scope>
    <source>
        <strain evidence="1 2">WLHS5</strain>
    </source>
</reference>
<dbReference type="AlphaFoldDB" id="A0ABD5PUN0"/>
<dbReference type="PANTHER" id="PTHR43434:SF1">
    <property type="entry name" value="PHOSPHOGLYCOLATE PHOSPHATASE"/>
    <property type="match status" value="1"/>
</dbReference>
<dbReference type="EMBL" id="JBHSFA010000011">
    <property type="protein sequence ID" value="MFC4544249.1"/>
    <property type="molecule type" value="Genomic_DNA"/>
</dbReference>
<evidence type="ECO:0000313" key="2">
    <source>
        <dbReference type="Proteomes" id="UP001595898"/>
    </source>
</evidence>
<organism evidence="1 2">
    <name type="scientific">Halosolutus amylolyticus</name>
    <dbReference type="NCBI Taxonomy" id="2932267"/>
    <lineage>
        <taxon>Archaea</taxon>
        <taxon>Methanobacteriati</taxon>
        <taxon>Methanobacteriota</taxon>
        <taxon>Stenosarchaea group</taxon>
        <taxon>Halobacteria</taxon>
        <taxon>Halobacteriales</taxon>
        <taxon>Natrialbaceae</taxon>
        <taxon>Halosolutus</taxon>
    </lineage>
</organism>
<accession>A0ABD5PUN0</accession>
<dbReference type="GO" id="GO:0016787">
    <property type="term" value="F:hydrolase activity"/>
    <property type="evidence" value="ECO:0007669"/>
    <property type="project" value="UniProtKB-KW"/>
</dbReference>
<dbReference type="RefSeq" id="WP_250140986.1">
    <property type="nucleotide sequence ID" value="NZ_JALIQP010000003.1"/>
</dbReference>
<dbReference type="InterPro" id="IPR023214">
    <property type="entry name" value="HAD_sf"/>
</dbReference>
<gene>
    <name evidence="1" type="ORF">ACFO5R_20175</name>
</gene>
<dbReference type="Pfam" id="PF00702">
    <property type="entry name" value="Hydrolase"/>
    <property type="match status" value="1"/>
</dbReference>
<evidence type="ECO:0000313" key="1">
    <source>
        <dbReference type="EMBL" id="MFC4544249.1"/>
    </source>
</evidence>
<dbReference type="SUPFAM" id="SSF56784">
    <property type="entry name" value="HAD-like"/>
    <property type="match status" value="1"/>
</dbReference>
<dbReference type="Gene3D" id="3.40.50.1000">
    <property type="entry name" value="HAD superfamily/HAD-like"/>
    <property type="match status" value="1"/>
</dbReference>
<protein>
    <submittedName>
        <fullName evidence="1">HAD family hydrolase</fullName>
        <ecNumber evidence="1">3.-.-.-</ecNumber>
    </submittedName>
</protein>
<proteinExistence type="predicted"/>
<dbReference type="SFLD" id="SFLDS00003">
    <property type="entry name" value="Haloacid_Dehalogenase"/>
    <property type="match status" value="1"/>
</dbReference>
<keyword evidence="2" id="KW-1185">Reference proteome</keyword>
<sequence length="221" mass="24299">MEPVLFDMDGVILEGPRTDPQVYDDAADAALADLGADPTPAQRRSLRQHDLEGVEATCTDLGIDSDRFWRLKEHYASVGTHERIRSGDRGLYDVDAIADLGGRTTIGLVTNNRHETATFVADYLESEFGVAFDVVRGREPTFEGYRRRKPDPYYLERALGDLGVEGGLYIGDFPKDVTAGTAAGLETALLRRPHNRGLERPADATYELESLAALLDTVSID</sequence>
<dbReference type="InterPro" id="IPR050155">
    <property type="entry name" value="HAD-like_hydrolase_sf"/>
</dbReference>
<dbReference type="InterPro" id="IPR036412">
    <property type="entry name" value="HAD-like_sf"/>
</dbReference>
<dbReference type="PANTHER" id="PTHR43434">
    <property type="entry name" value="PHOSPHOGLYCOLATE PHOSPHATASE"/>
    <property type="match status" value="1"/>
</dbReference>
<comment type="caution">
    <text evidence="1">The sequence shown here is derived from an EMBL/GenBank/DDBJ whole genome shotgun (WGS) entry which is preliminary data.</text>
</comment>
<dbReference type="Proteomes" id="UP001595898">
    <property type="component" value="Unassembled WGS sequence"/>
</dbReference>
<dbReference type="SFLD" id="SFLDG01129">
    <property type="entry name" value="C1.5:_HAD__Beta-PGM__Phosphata"/>
    <property type="match status" value="1"/>
</dbReference>
<dbReference type="EC" id="3.-.-.-" evidence="1"/>
<keyword evidence="1" id="KW-0378">Hydrolase</keyword>
<name>A0ABD5PUN0_9EURY</name>